<gene>
    <name evidence="2" type="ORF">AAF454_05660</name>
</gene>
<accession>A0ABU9LIQ9</accession>
<dbReference type="PANTHER" id="PTHR33498">
    <property type="entry name" value="TRANSPOSASE FOR INSERTION SEQUENCE ELEMENT IS1557"/>
    <property type="match status" value="1"/>
</dbReference>
<proteinExistence type="predicted"/>
<reference evidence="2 3" key="1">
    <citation type="submission" date="2024-04" db="EMBL/GenBank/DDBJ databases">
        <authorList>
            <person name="Wu Y.S."/>
            <person name="Zhang L."/>
        </authorList>
    </citation>
    <scope>NUCLEOTIDE SEQUENCE [LARGE SCALE GENOMIC DNA]</scope>
    <source>
        <strain evidence="2 3">KG-01</strain>
    </source>
</reference>
<dbReference type="EMBL" id="JBCEWA010000003">
    <property type="protein sequence ID" value="MEL5987897.1"/>
    <property type="molecule type" value="Genomic_DNA"/>
</dbReference>
<evidence type="ECO:0000259" key="1">
    <source>
        <dbReference type="Pfam" id="PF01610"/>
    </source>
</evidence>
<dbReference type="Pfam" id="PF01610">
    <property type="entry name" value="DDE_Tnp_ISL3"/>
    <property type="match status" value="1"/>
</dbReference>
<evidence type="ECO:0000313" key="3">
    <source>
        <dbReference type="Proteomes" id="UP001398420"/>
    </source>
</evidence>
<dbReference type="RefSeq" id="WP_342302768.1">
    <property type="nucleotide sequence ID" value="NZ_JBCEWA010000003.1"/>
</dbReference>
<protein>
    <submittedName>
        <fullName evidence="2">Transposase</fullName>
    </submittedName>
</protein>
<comment type="caution">
    <text evidence="2">The sequence shown here is derived from an EMBL/GenBank/DDBJ whole genome shotgun (WGS) entry which is preliminary data.</text>
</comment>
<dbReference type="Proteomes" id="UP001398420">
    <property type="component" value="Unassembled WGS sequence"/>
</dbReference>
<evidence type="ECO:0000313" key="2">
    <source>
        <dbReference type="EMBL" id="MEL5987897.1"/>
    </source>
</evidence>
<dbReference type="InterPro" id="IPR047951">
    <property type="entry name" value="Transpos_ISL3"/>
</dbReference>
<dbReference type="PANTHER" id="PTHR33498:SF1">
    <property type="entry name" value="TRANSPOSASE FOR INSERTION SEQUENCE ELEMENT IS1557"/>
    <property type="match status" value="1"/>
</dbReference>
<feature type="domain" description="Transposase IS204/IS1001/IS1096/IS1165 DDE" evidence="1">
    <location>
        <begin position="45"/>
        <end position="180"/>
    </location>
</feature>
<name>A0ABU9LIQ9_9BACL</name>
<keyword evidence="3" id="KW-1185">Reference proteome</keyword>
<sequence>MKAPEAQSITLIAQDAMISVSSVQRFIQAYANECLKPTNRLSENLSFDEFKSARGRMAFQYIDAQTGTILDILPSRFSFQIKNHFYTRYSYRERCSVKTITIDMNAGYEKLIQELFPKAKIIIDRFHLVQLISRSMNQLRIQVMNGFRRGHNEDQKKYRRLKRYWKLLLKNEKDLTYTVYKPFGLFGQTTDRTVVDTLLSYY</sequence>
<dbReference type="InterPro" id="IPR002560">
    <property type="entry name" value="Transposase_DDE"/>
</dbReference>
<organism evidence="2 3">
    <name type="scientific">Kurthia gibsonii</name>
    <dbReference type="NCBI Taxonomy" id="33946"/>
    <lineage>
        <taxon>Bacteria</taxon>
        <taxon>Bacillati</taxon>
        <taxon>Bacillota</taxon>
        <taxon>Bacilli</taxon>
        <taxon>Bacillales</taxon>
        <taxon>Caryophanaceae</taxon>
        <taxon>Kurthia</taxon>
    </lineage>
</organism>